<organism evidence="9 10">
    <name type="scientific">Naematelia encephala</name>
    <dbReference type="NCBI Taxonomy" id="71784"/>
    <lineage>
        <taxon>Eukaryota</taxon>
        <taxon>Fungi</taxon>
        <taxon>Dikarya</taxon>
        <taxon>Basidiomycota</taxon>
        <taxon>Agaricomycotina</taxon>
        <taxon>Tremellomycetes</taxon>
        <taxon>Tremellales</taxon>
        <taxon>Naemateliaceae</taxon>
        <taxon>Naematelia</taxon>
    </lineage>
</organism>
<keyword evidence="4" id="KW-0186">Copper</keyword>
<comment type="caution">
    <text evidence="9">The sequence shown here is derived from an EMBL/GenBank/DDBJ whole genome shotgun (WGS) entry which is preliminary data.</text>
</comment>
<protein>
    <submittedName>
        <fullName evidence="9">Putative copper chaperone</fullName>
    </submittedName>
</protein>
<keyword evidence="6" id="KW-0143">Chaperone</keyword>
<dbReference type="GO" id="GO:0016531">
    <property type="term" value="F:copper chaperone activity"/>
    <property type="evidence" value="ECO:0007669"/>
    <property type="project" value="TreeGrafter"/>
</dbReference>
<dbReference type="PROSITE" id="PS50846">
    <property type="entry name" value="HMA_2"/>
    <property type="match status" value="1"/>
</dbReference>
<keyword evidence="3" id="KW-0187">Copper transport</keyword>
<dbReference type="Proteomes" id="UP000193986">
    <property type="component" value="Unassembled WGS sequence"/>
</dbReference>
<evidence type="ECO:0000256" key="4">
    <source>
        <dbReference type="ARBA" id="ARBA00023008"/>
    </source>
</evidence>
<evidence type="ECO:0000256" key="5">
    <source>
        <dbReference type="ARBA" id="ARBA00023065"/>
    </source>
</evidence>
<dbReference type="InterPro" id="IPR036163">
    <property type="entry name" value="HMA_dom_sf"/>
</dbReference>
<keyword evidence="1" id="KW-0813">Transport</keyword>
<dbReference type="STRING" id="71784.A0A1Y2BLE5"/>
<dbReference type="PANTHER" id="PTHR46365">
    <property type="entry name" value="COPPER TRANSPORT PROTEIN ATOX1"/>
    <property type="match status" value="1"/>
</dbReference>
<dbReference type="GO" id="GO:0006825">
    <property type="term" value="P:copper ion transport"/>
    <property type="evidence" value="ECO:0007669"/>
    <property type="project" value="UniProtKB-KW"/>
</dbReference>
<keyword evidence="10" id="KW-1185">Reference proteome</keyword>
<dbReference type="InterPro" id="IPR051881">
    <property type="entry name" value="Copper_transport_ATOX1-like"/>
</dbReference>
<dbReference type="GO" id="GO:0046872">
    <property type="term" value="F:metal ion binding"/>
    <property type="evidence" value="ECO:0007669"/>
    <property type="project" value="UniProtKB-KW"/>
</dbReference>
<reference evidence="9 10" key="1">
    <citation type="submission" date="2016-07" db="EMBL/GenBank/DDBJ databases">
        <title>Pervasive Adenine N6-methylation of Active Genes in Fungi.</title>
        <authorList>
            <consortium name="DOE Joint Genome Institute"/>
            <person name="Mondo S.J."/>
            <person name="Dannebaum R.O."/>
            <person name="Kuo R.C."/>
            <person name="Labutti K."/>
            <person name="Haridas S."/>
            <person name="Kuo A."/>
            <person name="Salamov A."/>
            <person name="Ahrendt S.R."/>
            <person name="Lipzen A."/>
            <person name="Sullivan W."/>
            <person name="Andreopoulos W.B."/>
            <person name="Clum A."/>
            <person name="Lindquist E."/>
            <person name="Daum C."/>
            <person name="Ramamoorthy G.K."/>
            <person name="Gryganskyi A."/>
            <person name="Culley D."/>
            <person name="Magnuson J.K."/>
            <person name="James T.Y."/>
            <person name="O'Malley M.A."/>
            <person name="Stajich J.E."/>
            <person name="Spatafora J.W."/>
            <person name="Visel A."/>
            <person name="Grigoriev I.V."/>
        </authorList>
    </citation>
    <scope>NUCLEOTIDE SEQUENCE [LARGE SCALE GENOMIC DNA]</scope>
    <source>
        <strain evidence="9 10">68-887.2</strain>
    </source>
</reference>
<name>A0A1Y2BLE5_9TREE</name>
<feature type="domain" description="HMA" evidence="8">
    <location>
        <begin position="16"/>
        <end position="83"/>
    </location>
</feature>
<proteinExistence type="inferred from homology"/>
<gene>
    <name evidence="9" type="ORF">BCR39DRAFT_515704</name>
</gene>
<sequence>MKFMMASTTSPEHPTAPAYHFDVEMTCSGCSGAVTRVLSKLIVPPQGYYKVDLPKKEVLVWGSGIPPFDTVTEKIAKTGKQIRAKEIVTDQAKLDALFA</sequence>
<comment type="similarity">
    <text evidence="7">Belongs to the ATX1 family.</text>
</comment>
<dbReference type="InParanoid" id="A0A1Y2BLE5"/>
<dbReference type="OrthoDB" id="689350at2759"/>
<keyword evidence="2" id="KW-0479">Metal-binding</keyword>
<dbReference type="SUPFAM" id="SSF55008">
    <property type="entry name" value="HMA, heavy metal-associated domain"/>
    <property type="match status" value="1"/>
</dbReference>
<evidence type="ECO:0000256" key="3">
    <source>
        <dbReference type="ARBA" id="ARBA00022796"/>
    </source>
</evidence>
<dbReference type="PANTHER" id="PTHR46365:SF1">
    <property type="entry name" value="COPPER TRANSPORT PROTEIN ATOX1"/>
    <property type="match status" value="1"/>
</dbReference>
<keyword evidence="5" id="KW-0406">Ion transport</keyword>
<dbReference type="InterPro" id="IPR006121">
    <property type="entry name" value="HMA_dom"/>
</dbReference>
<evidence type="ECO:0000259" key="8">
    <source>
        <dbReference type="PROSITE" id="PS50846"/>
    </source>
</evidence>
<evidence type="ECO:0000256" key="1">
    <source>
        <dbReference type="ARBA" id="ARBA00022448"/>
    </source>
</evidence>
<accession>A0A1Y2BLE5</accession>
<dbReference type="Gene3D" id="3.30.70.100">
    <property type="match status" value="1"/>
</dbReference>
<evidence type="ECO:0000313" key="10">
    <source>
        <dbReference type="Proteomes" id="UP000193986"/>
    </source>
</evidence>
<dbReference type="GO" id="GO:0005829">
    <property type="term" value="C:cytosol"/>
    <property type="evidence" value="ECO:0007669"/>
    <property type="project" value="TreeGrafter"/>
</dbReference>
<evidence type="ECO:0000256" key="2">
    <source>
        <dbReference type="ARBA" id="ARBA00022723"/>
    </source>
</evidence>
<dbReference type="FunCoup" id="A0A1Y2BLE5">
    <property type="interactions" value="318"/>
</dbReference>
<dbReference type="AlphaFoldDB" id="A0A1Y2BLE5"/>
<evidence type="ECO:0000256" key="7">
    <source>
        <dbReference type="ARBA" id="ARBA00038171"/>
    </source>
</evidence>
<dbReference type="CDD" id="cd00371">
    <property type="entry name" value="HMA"/>
    <property type="match status" value="1"/>
</dbReference>
<dbReference type="EMBL" id="MCFC01000002">
    <property type="protein sequence ID" value="ORY34935.1"/>
    <property type="molecule type" value="Genomic_DNA"/>
</dbReference>
<evidence type="ECO:0000313" key="9">
    <source>
        <dbReference type="EMBL" id="ORY34935.1"/>
    </source>
</evidence>
<evidence type="ECO:0000256" key="6">
    <source>
        <dbReference type="ARBA" id="ARBA00023186"/>
    </source>
</evidence>